<organism evidence="2 3">
    <name type="scientific">Sphingomonas arantia</name>
    <dbReference type="NCBI Taxonomy" id="1460676"/>
    <lineage>
        <taxon>Bacteria</taxon>
        <taxon>Pseudomonadati</taxon>
        <taxon>Pseudomonadota</taxon>
        <taxon>Alphaproteobacteria</taxon>
        <taxon>Sphingomonadales</taxon>
        <taxon>Sphingomonadaceae</taxon>
        <taxon>Sphingomonas</taxon>
    </lineage>
</organism>
<evidence type="ECO:0000256" key="1">
    <source>
        <dbReference type="SAM" id="SignalP"/>
    </source>
</evidence>
<accession>A0ABW4U2W5</accession>
<name>A0ABW4U2W5_9SPHN</name>
<dbReference type="EMBL" id="JBHUGS010000005">
    <property type="protein sequence ID" value="MFD1952207.1"/>
    <property type="molecule type" value="Genomic_DNA"/>
</dbReference>
<evidence type="ECO:0000313" key="3">
    <source>
        <dbReference type="Proteomes" id="UP001597400"/>
    </source>
</evidence>
<keyword evidence="1" id="KW-0732">Signal</keyword>
<comment type="caution">
    <text evidence="2">The sequence shown here is derived from an EMBL/GenBank/DDBJ whole genome shotgun (WGS) entry which is preliminary data.</text>
</comment>
<dbReference type="RefSeq" id="WP_380931261.1">
    <property type="nucleotide sequence ID" value="NZ_JBHUGS010000005.1"/>
</dbReference>
<gene>
    <name evidence="2" type="ORF">ACFSGX_15640</name>
</gene>
<proteinExistence type="predicted"/>
<feature type="chain" id="PRO_5046558613" evidence="1">
    <location>
        <begin position="17"/>
        <end position="402"/>
    </location>
</feature>
<feature type="signal peptide" evidence="1">
    <location>
        <begin position="1"/>
        <end position="16"/>
    </location>
</feature>
<evidence type="ECO:0000313" key="2">
    <source>
        <dbReference type="EMBL" id="MFD1952207.1"/>
    </source>
</evidence>
<reference evidence="3" key="1">
    <citation type="journal article" date="2019" name="Int. J. Syst. Evol. Microbiol.">
        <title>The Global Catalogue of Microorganisms (GCM) 10K type strain sequencing project: providing services to taxonomists for standard genome sequencing and annotation.</title>
        <authorList>
            <consortium name="The Broad Institute Genomics Platform"/>
            <consortium name="The Broad Institute Genome Sequencing Center for Infectious Disease"/>
            <person name="Wu L."/>
            <person name="Ma J."/>
        </authorList>
    </citation>
    <scope>NUCLEOTIDE SEQUENCE [LARGE SCALE GENOMIC DNA]</scope>
    <source>
        <strain evidence="3">CGMCC 1.12702</strain>
    </source>
</reference>
<keyword evidence="3" id="KW-1185">Reference proteome</keyword>
<dbReference type="Proteomes" id="UP001597400">
    <property type="component" value="Unassembled WGS sequence"/>
</dbReference>
<protein>
    <submittedName>
        <fullName evidence="2">Uncharacterized protein</fullName>
    </submittedName>
</protein>
<sequence length="402" mass="41162">MSLLLSLALLAAPAVAQPPAAQIGLDTAGACRRVTLRDPAKAGPDKAVALGCVGTDGQFRPNLFSPDGKTNAVSPGATGISRAGEYNYFSTEVLSDRVSQTVPTSGQSSKVNGINSLLNFGGPGTRGGRHAIKGTLVQLAPTEADNPDRNYVGVQGQSVSTTGDGGTPQTPRGAYFGMSSITQIRARSRNLLNATAFESNVDTEPGSTLLFRSGIQIADHVGARGSAFDAALSISGLNGRTLGAKNAVLIGSQNGGNALGPDSTVLRVTDSPVLENGFYAPDTIFTGYLLRSKFTALNDTGLSLLKPNAALELGSQETPGTPYVDLHSSGRATDYDARIIASGGTGKTGGGTVTVVAASINLPKVLLAMPLHVHPDNAAAIADGDPVGQVYRTATGVLMVRY</sequence>